<reference evidence="2 3" key="1">
    <citation type="submission" date="2019-10" db="EMBL/GenBank/DDBJ databases">
        <title>Epibacterium sp. nov., isolated from seawater.</title>
        <authorList>
            <person name="Zhang X."/>
            <person name="Li N."/>
        </authorList>
    </citation>
    <scope>NUCLEOTIDE SEQUENCE [LARGE SCALE GENOMIC DNA]</scope>
    <source>
        <strain evidence="2 3">SM1979</strain>
    </source>
</reference>
<dbReference type="Proteomes" id="UP000444174">
    <property type="component" value="Unassembled WGS sequence"/>
</dbReference>
<dbReference type="EMBL" id="WIBF01000002">
    <property type="protein sequence ID" value="MQQ07870.1"/>
    <property type="molecule type" value="Genomic_DNA"/>
</dbReference>
<accession>A0A843Y9E5</accession>
<evidence type="ECO:0000313" key="2">
    <source>
        <dbReference type="EMBL" id="MQQ07870.1"/>
    </source>
</evidence>
<proteinExistence type="predicted"/>
<gene>
    <name evidence="2" type="ORF">GFB49_05345</name>
</gene>
<evidence type="ECO:0000256" key="1">
    <source>
        <dbReference type="SAM" id="Phobius"/>
    </source>
</evidence>
<keyword evidence="1" id="KW-0812">Transmembrane</keyword>
<keyword evidence="1" id="KW-0472">Membrane</keyword>
<name>A0A843Y9E5_9RHOB</name>
<sequence>MVFSNSRGSAELFAPLRGKRLFHWLLVVLFILFWVLGYLWAEFVAVWAGIPIEFVKGLCAVPALILITRGGAQTGGIRLRRGPPQGQLLSDYLQETTDAAMGAKAHTVVTDAGLSTERPHSQFLHWEDVQWFVPYSTWRGMFGARVKVRYARPNGSCGVMKFPVETRDREETARFQTVLSQYWPGWDRPRSEQLKAQRHFVS</sequence>
<keyword evidence="3" id="KW-1185">Reference proteome</keyword>
<protein>
    <submittedName>
        <fullName evidence="2">Uncharacterized protein</fullName>
    </submittedName>
</protein>
<dbReference type="RefSeq" id="WP_153214784.1">
    <property type="nucleotide sequence ID" value="NZ_WIBF01000002.1"/>
</dbReference>
<organism evidence="2 3">
    <name type="scientific">Tritonibacter litoralis</name>
    <dbReference type="NCBI Taxonomy" id="2662264"/>
    <lineage>
        <taxon>Bacteria</taxon>
        <taxon>Pseudomonadati</taxon>
        <taxon>Pseudomonadota</taxon>
        <taxon>Alphaproteobacteria</taxon>
        <taxon>Rhodobacterales</taxon>
        <taxon>Paracoccaceae</taxon>
        <taxon>Tritonibacter</taxon>
    </lineage>
</organism>
<comment type="caution">
    <text evidence="2">The sequence shown here is derived from an EMBL/GenBank/DDBJ whole genome shotgun (WGS) entry which is preliminary data.</text>
</comment>
<feature type="transmembrane region" description="Helical" evidence="1">
    <location>
        <begin position="46"/>
        <end position="68"/>
    </location>
</feature>
<evidence type="ECO:0000313" key="3">
    <source>
        <dbReference type="Proteomes" id="UP000444174"/>
    </source>
</evidence>
<keyword evidence="1" id="KW-1133">Transmembrane helix</keyword>
<feature type="transmembrane region" description="Helical" evidence="1">
    <location>
        <begin position="21"/>
        <end position="40"/>
    </location>
</feature>
<dbReference type="AlphaFoldDB" id="A0A843Y9E5"/>